<evidence type="ECO:0000313" key="1">
    <source>
        <dbReference type="EMBL" id="KKZ10087.1"/>
    </source>
</evidence>
<reference evidence="1 2" key="2">
    <citation type="submission" date="2015-05" db="EMBL/GenBank/DDBJ databases">
        <title>Lifestyle Evolution in Cyanobacterial Symbionts of Sponges.</title>
        <authorList>
            <person name="Burgsdorf I."/>
            <person name="Slaby B.M."/>
            <person name="Handley K.M."/>
            <person name="Haber M."/>
            <person name="Blom J."/>
            <person name="Marshall C.W."/>
            <person name="Gilbert J.A."/>
            <person name="Hentschel U."/>
            <person name="Steindler L."/>
        </authorList>
    </citation>
    <scope>NUCLEOTIDE SEQUENCE [LARGE SCALE GENOMIC DNA]</scope>
    <source>
        <strain evidence="1">15L</strain>
    </source>
</reference>
<organism evidence="1 2">
    <name type="scientific">Candidatus Synechococcus spongiarum 15L</name>
    <dbReference type="NCBI Taxonomy" id="1608419"/>
    <lineage>
        <taxon>Bacteria</taxon>
        <taxon>Bacillati</taxon>
        <taxon>Cyanobacteriota</taxon>
        <taxon>Cyanophyceae</taxon>
        <taxon>Synechococcales</taxon>
        <taxon>Synechococcaceae</taxon>
        <taxon>Synechococcus</taxon>
    </lineage>
</organism>
<protein>
    <recommendedName>
        <fullName evidence="3">Histidine kinase</fullName>
    </recommendedName>
</protein>
<comment type="caution">
    <text evidence="1">The sequence shown here is derived from an EMBL/GenBank/DDBJ whole genome shotgun (WGS) entry which is preliminary data.</text>
</comment>
<evidence type="ECO:0008006" key="3">
    <source>
        <dbReference type="Google" id="ProtNLM"/>
    </source>
</evidence>
<sequence length="599" mass="67711">MVVQAVSDLQSASAHLRFSTGIVKRLGEELNPTLSKSILELAKNAYDADATECQIELQDIGRPGGTIIVRDNGDGMTSSQITDGWLVLGHSSKNPSSRTRLGRIPAGSKGLGRLAALRMGRNTLLSTTSKQEENLQHELIIKWDKFDNTQVAEDFVLKITTRPSRQGFTPGTEIRINDLRSTCSRMEVKRLARELILLADPFDDNPLGFHPELCTPEFKDLESLVQNRYFDDAEFHLSAEICANGEAFAKIVDWKGKLLYEAKHSDIVPNSKERTSYRCPPAKFDLWVFILNKDTFSSRRSAIGEVRRWLKDFGGVHIYYNDLRVNPYGGPDDDWLGMNLRRVRSPEERPGTNTSIGRVVVHDEKNQLGEKTDRSGFIENNAFRDLRSFARDSMDWMAKCRLREAELRRHRARKTALKQSDLAQHEFMSKIADVPREMRDVIKDAFTLYESSRDREVNVLQKEVQLYRTLSTAGITAATFAHESIASPIKIVRHSIAAIERRAKKFSGELFSNQFKKPINSAKRALTSFTVLGNVTLSLLDHGKRRNTQLELHSILDDVLDTFSPFFRGADVEVTKMLVQGSPFLRGQRAAVESIITNL</sequence>
<dbReference type="InterPro" id="IPR036890">
    <property type="entry name" value="HATPase_C_sf"/>
</dbReference>
<dbReference type="EMBL" id="JYFQ01000209">
    <property type="protein sequence ID" value="KKZ10087.1"/>
    <property type="molecule type" value="Genomic_DNA"/>
</dbReference>
<feature type="non-terminal residue" evidence="1">
    <location>
        <position position="599"/>
    </location>
</feature>
<name>A0A0G8AS45_9SYNE</name>
<evidence type="ECO:0000313" key="2">
    <source>
        <dbReference type="Proteomes" id="UP000035037"/>
    </source>
</evidence>
<accession>A0A0G8AS45</accession>
<dbReference type="Proteomes" id="UP000035037">
    <property type="component" value="Unassembled WGS sequence"/>
</dbReference>
<dbReference type="AlphaFoldDB" id="A0A0G8AS45"/>
<dbReference type="SUPFAM" id="SSF55874">
    <property type="entry name" value="ATPase domain of HSP90 chaperone/DNA topoisomerase II/histidine kinase"/>
    <property type="match status" value="1"/>
</dbReference>
<dbReference type="Gene3D" id="3.30.565.10">
    <property type="entry name" value="Histidine kinase-like ATPase, C-terminal domain"/>
    <property type="match status" value="1"/>
</dbReference>
<gene>
    <name evidence="1" type="ORF">TQ37_09795</name>
</gene>
<dbReference type="Pfam" id="PF13589">
    <property type="entry name" value="HATPase_c_3"/>
    <property type="match status" value="1"/>
</dbReference>
<reference evidence="1 2" key="1">
    <citation type="submission" date="2015-02" db="EMBL/GenBank/DDBJ databases">
        <authorList>
            <person name="Slaby B."/>
            <person name="Hentschel U."/>
        </authorList>
    </citation>
    <scope>NUCLEOTIDE SEQUENCE [LARGE SCALE GENOMIC DNA]</scope>
    <source>
        <strain evidence="1">15L</strain>
    </source>
</reference>
<proteinExistence type="predicted"/>